<feature type="domain" description="Peptidase S9 prolyl oligopeptidase catalytic" evidence="1">
    <location>
        <begin position="336"/>
        <end position="430"/>
    </location>
</feature>
<dbReference type="Pfam" id="PF14100">
    <property type="entry name" value="DUF6807"/>
    <property type="match status" value="1"/>
</dbReference>
<name>A0A5C6CWU5_9BACT</name>
<gene>
    <name evidence="2" type="ORF">Pla144_26680</name>
</gene>
<reference evidence="2 3" key="1">
    <citation type="submission" date="2019-02" db="EMBL/GenBank/DDBJ databases">
        <title>Deep-cultivation of Planctomycetes and their phenomic and genomic characterization uncovers novel biology.</title>
        <authorList>
            <person name="Wiegand S."/>
            <person name="Jogler M."/>
            <person name="Boedeker C."/>
            <person name="Pinto D."/>
            <person name="Vollmers J."/>
            <person name="Rivas-Marin E."/>
            <person name="Kohn T."/>
            <person name="Peeters S.H."/>
            <person name="Heuer A."/>
            <person name="Rast P."/>
            <person name="Oberbeckmann S."/>
            <person name="Bunk B."/>
            <person name="Jeske O."/>
            <person name="Meyerdierks A."/>
            <person name="Storesund J.E."/>
            <person name="Kallscheuer N."/>
            <person name="Luecker S."/>
            <person name="Lage O.M."/>
            <person name="Pohl T."/>
            <person name="Merkel B.J."/>
            <person name="Hornburger P."/>
            <person name="Mueller R.-W."/>
            <person name="Bruemmer F."/>
            <person name="Labrenz M."/>
            <person name="Spormann A.M."/>
            <person name="Op Den Camp H."/>
            <person name="Overmann J."/>
            <person name="Amann R."/>
            <person name="Jetten M.S.M."/>
            <person name="Mascher T."/>
            <person name="Medema M.H."/>
            <person name="Devos D.P."/>
            <person name="Kaster A.-K."/>
            <person name="Ovreas L."/>
            <person name="Rohde M."/>
            <person name="Galperin M.Y."/>
            <person name="Jogler C."/>
        </authorList>
    </citation>
    <scope>NUCLEOTIDE SEQUENCE [LARGE SCALE GENOMIC DNA]</scope>
    <source>
        <strain evidence="2 3">Pla144</strain>
    </source>
</reference>
<organism evidence="2 3">
    <name type="scientific">Bythopirellula polymerisocia</name>
    <dbReference type="NCBI Taxonomy" id="2528003"/>
    <lineage>
        <taxon>Bacteria</taxon>
        <taxon>Pseudomonadati</taxon>
        <taxon>Planctomycetota</taxon>
        <taxon>Planctomycetia</taxon>
        <taxon>Pirellulales</taxon>
        <taxon>Lacipirellulaceae</taxon>
        <taxon>Bythopirellula</taxon>
    </lineage>
</organism>
<dbReference type="EMBL" id="SJPS01000003">
    <property type="protein sequence ID" value="TWU27891.1"/>
    <property type="molecule type" value="Genomic_DNA"/>
</dbReference>
<dbReference type="SUPFAM" id="SSF53474">
    <property type="entry name" value="alpha/beta-Hydrolases"/>
    <property type="match status" value="1"/>
</dbReference>
<evidence type="ECO:0000259" key="1">
    <source>
        <dbReference type="Pfam" id="PF00326"/>
    </source>
</evidence>
<dbReference type="InterPro" id="IPR050261">
    <property type="entry name" value="FrsA_esterase"/>
</dbReference>
<proteinExistence type="predicted"/>
<dbReference type="Proteomes" id="UP000318437">
    <property type="component" value="Unassembled WGS sequence"/>
</dbReference>
<evidence type="ECO:0000313" key="3">
    <source>
        <dbReference type="Proteomes" id="UP000318437"/>
    </source>
</evidence>
<dbReference type="GO" id="GO:0006508">
    <property type="term" value="P:proteolysis"/>
    <property type="evidence" value="ECO:0007669"/>
    <property type="project" value="InterPro"/>
</dbReference>
<dbReference type="InterPro" id="IPR029475">
    <property type="entry name" value="DUF6807"/>
</dbReference>
<dbReference type="GO" id="GO:0008236">
    <property type="term" value="F:serine-type peptidase activity"/>
    <property type="evidence" value="ECO:0007669"/>
    <property type="project" value="InterPro"/>
</dbReference>
<protein>
    <submittedName>
        <fullName evidence="2">Prolyl oligopeptidase family protein</fullName>
    </submittedName>
</protein>
<dbReference type="Pfam" id="PF00326">
    <property type="entry name" value="Peptidase_S9"/>
    <property type="match status" value="1"/>
</dbReference>
<dbReference type="PANTHER" id="PTHR22946">
    <property type="entry name" value="DIENELACTONE HYDROLASE DOMAIN-CONTAINING PROTEIN-RELATED"/>
    <property type="match status" value="1"/>
</dbReference>
<keyword evidence="3" id="KW-1185">Reference proteome</keyword>
<comment type="caution">
    <text evidence="2">The sequence shown here is derived from an EMBL/GenBank/DDBJ whole genome shotgun (WGS) entry which is preliminary data.</text>
</comment>
<evidence type="ECO:0000313" key="2">
    <source>
        <dbReference type="EMBL" id="TWU27891.1"/>
    </source>
</evidence>
<dbReference type="InterPro" id="IPR029058">
    <property type="entry name" value="AB_hydrolase_fold"/>
</dbReference>
<accession>A0A5C6CWU5</accession>
<dbReference type="AlphaFoldDB" id="A0A5C6CWU5"/>
<sequence length="587" mass="66264">MAVEINERGDNFLVTIDDQEFAEYETGKEHSRPFFREVRAADGTILSRPISPPGGDHPHHTGIWIAIDKVNDIAFWHQQGRIKNRSVEVVRTGSNPAILKVKNEWLDQDGKVVLRERTKISIYENRLLIYDIRFTAGEKPVTFGDTEEGFFAFRMADSMCEENTGEVTNADGLHSAKGCWGRQSDWVDYSGEVEGRTFGVAIFDRPLNFRRGRYHVRDYGLFTINPFGERDYTKGRLPAQPVTLPAEASLQLRYGMYFHQGDNKSAKVNRVYLDFLEETGVPGSKQREIQYRSSADDTVQPAMFYAPISDKPAPLLVALHTWSGDYQQDDHQACAEWCQQKGWVYIHPNFRGPNRNPEATGSDLVVQDIVDAVEFASHHAEVDPSRIYLVGTSGGGYTALLMAGRRPEIWAGVSAWVPIVDLEHWYHENKGDGDKHWREIANSCGGPPGTSEVVDRQYELRSPITWLEGARGINVDINAGIRDGHEGSVPVSHSLRAFNKIADLQDRLSEDEIKYFVNEAKVPSLLVREVSDSSYGDKQPLFRRQSQNVRVTLFDGAHELIPQAALHWLEQQRRLDSKSSSSSATSR</sequence>
<dbReference type="InterPro" id="IPR001375">
    <property type="entry name" value="Peptidase_S9_cat"/>
</dbReference>
<dbReference type="Gene3D" id="3.40.50.1820">
    <property type="entry name" value="alpha/beta hydrolase"/>
    <property type="match status" value="1"/>
</dbReference>